<evidence type="ECO:0000313" key="5">
    <source>
        <dbReference type="Proteomes" id="UP000271162"/>
    </source>
</evidence>
<keyword evidence="5" id="KW-1185">Reference proteome</keyword>
<evidence type="ECO:0000313" key="4">
    <source>
        <dbReference type="EMBL" id="VDL81658.1"/>
    </source>
</evidence>
<dbReference type="InterPro" id="IPR003690">
    <property type="entry name" value="MTERF"/>
</dbReference>
<name>A0A0N4YLF2_NIPBR</name>
<reference evidence="6" key="1">
    <citation type="submission" date="2017-02" db="UniProtKB">
        <authorList>
            <consortium name="WormBaseParasite"/>
        </authorList>
    </citation>
    <scope>IDENTIFICATION</scope>
</reference>
<evidence type="ECO:0000313" key="6">
    <source>
        <dbReference type="WBParaSite" id="NBR_0001793701-mRNA-1"/>
    </source>
</evidence>
<evidence type="ECO:0000256" key="1">
    <source>
        <dbReference type="ARBA" id="ARBA00007692"/>
    </source>
</evidence>
<dbReference type="EMBL" id="UYSL01023071">
    <property type="protein sequence ID" value="VDL81658.1"/>
    <property type="molecule type" value="Genomic_DNA"/>
</dbReference>
<accession>A0A0N4YLF2</accession>
<dbReference type="Proteomes" id="UP000271162">
    <property type="component" value="Unassembled WGS sequence"/>
</dbReference>
<dbReference type="STRING" id="27835.A0A0N4YLF2"/>
<proteinExistence type="inferred from homology"/>
<dbReference type="WBParaSite" id="NBR_0001793701-mRNA-1">
    <property type="protein sequence ID" value="NBR_0001793701-mRNA-1"/>
    <property type="gene ID" value="NBR_0001793701"/>
</dbReference>
<evidence type="ECO:0000256" key="2">
    <source>
        <dbReference type="ARBA" id="ARBA00022946"/>
    </source>
</evidence>
<dbReference type="GO" id="GO:0003676">
    <property type="term" value="F:nucleic acid binding"/>
    <property type="evidence" value="ECO:0007669"/>
    <property type="project" value="InterPro"/>
</dbReference>
<sequence>MSLPSQKNLVPNYPALEVIAICHFSYGDDLLNCSPEGVQSRVDVLVSCGISAGKGCGRVVSRCPAVLFARDPKEMSGVSEALCGFFSRKEVTAIVQITPEVLLKNIEDLEEKYEYIFFQVKFTPHYVCVRELTPVNQMCIEGEQFKECAKWAVMSLDEIMTRHEFLLKTGRSCEQFKECAKWAVMSLDEIMTRHEFLLKTGRYTTPDPKHPQKKMGDPGLPDCLCFLSERSISEQCRKETNISYSLIIRLQVAGVSREEWTVYRAFSERLSGRSGDEDRPYERVKPSKRKAFERRRKEGQVVANHVFDVAALQSN</sequence>
<dbReference type="Pfam" id="PF02536">
    <property type="entry name" value="mTERF"/>
    <property type="match status" value="1"/>
</dbReference>
<gene>
    <name evidence="4" type="ORF">NBR_LOCUS17938</name>
</gene>
<feature type="region of interest" description="Disordered" evidence="3">
    <location>
        <begin position="271"/>
        <end position="292"/>
    </location>
</feature>
<feature type="compositionally biased region" description="Basic and acidic residues" evidence="3">
    <location>
        <begin position="271"/>
        <end position="285"/>
    </location>
</feature>
<reference evidence="4 5" key="2">
    <citation type="submission" date="2018-11" db="EMBL/GenBank/DDBJ databases">
        <authorList>
            <consortium name="Pathogen Informatics"/>
        </authorList>
    </citation>
    <scope>NUCLEOTIDE SEQUENCE [LARGE SCALE GENOMIC DNA]</scope>
</reference>
<dbReference type="OMA" id="EKYEYIF"/>
<comment type="similarity">
    <text evidence="1">Belongs to the mTERF family.</text>
</comment>
<dbReference type="InterPro" id="IPR038538">
    <property type="entry name" value="MTERF_sf"/>
</dbReference>
<organism evidence="6">
    <name type="scientific">Nippostrongylus brasiliensis</name>
    <name type="common">Rat hookworm</name>
    <dbReference type="NCBI Taxonomy" id="27835"/>
    <lineage>
        <taxon>Eukaryota</taxon>
        <taxon>Metazoa</taxon>
        <taxon>Ecdysozoa</taxon>
        <taxon>Nematoda</taxon>
        <taxon>Chromadorea</taxon>
        <taxon>Rhabditida</taxon>
        <taxon>Rhabditina</taxon>
        <taxon>Rhabditomorpha</taxon>
        <taxon>Strongyloidea</taxon>
        <taxon>Heligmosomidae</taxon>
        <taxon>Nippostrongylus</taxon>
    </lineage>
</organism>
<evidence type="ECO:0000256" key="3">
    <source>
        <dbReference type="SAM" id="MobiDB-lite"/>
    </source>
</evidence>
<dbReference type="AlphaFoldDB" id="A0A0N4YLF2"/>
<keyword evidence="2" id="KW-0809">Transit peptide</keyword>
<protein>
    <submittedName>
        <fullName evidence="6">DNA polymerase eta</fullName>
    </submittedName>
</protein>
<dbReference type="Gene3D" id="1.25.70.10">
    <property type="entry name" value="Transcription termination factor 3, mitochondrial"/>
    <property type="match status" value="1"/>
</dbReference>